<dbReference type="PANTHER" id="PTHR30026">
    <property type="entry name" value="OUTER MEMBRANE PROTEIN TOLC"/>
    <property type="match status" value="1"/>
</dbReference>
<dbReference type="Gene3D" id="1.20.1600.10">
    <property type="entry name" value="Outer membrane efflux proteins (OEP)"/>
    <property type="match status" value="1"/>
</dbReference>
<evidence type="ECO:0000256" key="5">
    <source>
        <dbReference type="ARBA" id="ARBA00022692"/>
    </source>
</evidence>
<evidence type="ECO:0000256" key="3">
    <source>
        <dbReference type="ARBA" id="ARBA00022448"/>
    </source>
</evidence>
<dbReference type="OrthoDB" id="314748at2"/>
<keyword evidence="3" id="KW-0813">Transport</keyword>
<dbReference type="GO" id="GO:0015562">
    <property type="term" value="F:efflux transmembrane transporter activity"/>
    <property type="evidence" value="ECO:0007669"/>
    <property type="project" value="InterPro"/>
</dbReference>
<dbReference type="GO" id="GO:0009279">
    <property type="term" value="C:cell outer membrane"/>
    <property type="evidence" value="ECO:0007669"/>
    <property type="project" value="UniProtKB-SubCell"/>
</dbReference>
<keyword evidence="7" id="KW-0998">Cell outer membrane</keyword>
<dbReference type="Proteomes" id="UP000265366">
    <property type="component" value="Unassembled WGS sequence"/>
</dbReference>
<evidence type="ECO:0000313" key="10">
    <source>
        <dbReference type="Proteomes" id="UP000265366"/>
    </source>
</evidence>
<accession>A0A3A1P2N2</accession>
<comment type="caution">
    <text evidence="9">The sequence shown here is derived from an EMBL/GenBank/DDBJ whole genome shotgun (WGS) entry which is preliminary data.</text>
</comment>
<comment type="similarity">
    <text evidence="2">Belongs to the outer membrane factor (OMF) (TC 1.B.17) family.</text>
</comment>
<keyword evidence="4" id="KW-1134">Transmembrane beta strand</keyword>
<keyword evidence="10" id="KW-1185">Reference proteome</keyword>
<evidence type="ECO:0000256" key="8">
    <source>
        <dbReference type="SAM" id="Coils"/>
    </source>
</evidence>
<sequence>MRRLSSNTIRPRPLADWMIRSNSRSDLEAGQGPVITTMGRARGALAIACAGTALMGMQPASAQDSSWTDAILDLPTAAREAVAWHPTVARAADQLNAQEQRIGEVRSALYPQVTGGVGLGYDSTLRNDWRPSANIGVSQRLLDFGKLDSLTDIERAGVRVARAQVLLSVDTLLHDTAFSVIEILRGEMLHAAASEQVERVRAIGNLVDARAARGAATRSDALQTQSRVDAAQSTIQQIKAELLRWQTNLGFLLGREVAPPVSSTLPESFDNACGANLEALDAPPLMQEARARLDQAEARLRNERVGRMPTISVGGSGRSDLLDPLGEDRARYDFGIRVESSLFDGGAYR</sequence>
<evidence type="ECO:0008006" key="11">
    <source>
        <dbReference type="Google" id="ProtNLM"/>
    </source>
</evidence>
<protein>
    <recommendedName>
        <fullName evidence="11">TolC family protein</fullName>
    </recommendedName>
</protein>
<gene>
    <name evidence="9" type="ORF">D2V17_12060</name>
</gene>
<organism evidence="9 10">
    <name type="scientific">Aurantiacibacter xanthus</name>
    <dbReference type="NCBI Taxonomy" id="1784712"/>
    <lineage>
        <taxon>Bacteria</taxon>
        <taxon>Pseudomonadati</taxon>
        <taxon>Pseudomonadota</taxon>
        <taxon>Alphaproteobacteria</taxon>
        <taxon>Sphingomonadales</taxon>
        <taxon>Erythrobacteraceae</taxon>
        <taxon>Aurantiacibacter</taxon>
    </lineage>
</organism>
<dbReference type="SUPFAM" id="SSF56954">
    <property type="entry name" value="Outer membrane efflux proteins (OEP)"/>
    <property type="match status" value="1"/>
</dbReference>
<evidence type="ECO:0000313" key="9">
    <source>
        <dbReference type="EMBL" id="RIV84145.1"/>
    </source>
</evidence>
<evidence type="ECO:0000256" key="7">
    <source>
        <dbReference type="ARBA" id="ARBA00023237"/>
    </source>
</evidence>
<name>A0A3A1P2N2_9SPHN</name>
<dbReference type="GO" id="GO:1990281">
    <property type="term" value="C:efflux pump complex"/>
    <property type="evidence" value="ECO:0007669"/>
    <property type="project" value="TreeGrafter"/>
</dbReference>
<dbReference type="InterPro" id="IPR051906">
    <property type="entry name" value="TolC-like"/>
</dbReference>
<proteinExistence type="inferred from homology"/>
<comment type="subcellular location">
    <subcellularLocation>
        <location evidence="1">Cell outer membrane</location>
    </subcellularLocation>
</comment>
<dbReference type="AlphaFoldDB" id="A0A3A1P2N2"/>
<dbReference type="EMBL" id="QXFM01000107">
    <property type="protein sequence ID" value="RIV84145.1"/>
    <property type="molecule type" value="Genomic_DNA"/>
</dbReference>
<evidence type="ECO:0000256" key="4">
    <source>
        <dbReference type="ARBA" id="ARBA00022452"/>
    </source>
</evidence>
<dbReference type="Pfam" id="PF02321">
    <property type="entry name" value="OEP"/>
    <property type="match status" value="1"/>
</dbReference>
<evidence type="ECO:0000256" key="2">
    <source>
        <dbReference type="ARBA" id="ARBA00007613"/>
    </source>
</evidence>
<evidence type="ECO:0000256" key="6">
    <source>
        <dbReference type="ARBA" id="ARBA00023136"/>
    </source>
</evidence>
<dbReference type="InterPro" id="IPR003423">
    <property type="entry name" value="OMP_efflux"/>
</dbReference>
<reference evidence="9 10" key="1">
    <citation type="submission" date="2018-08" db="EMBL/GenBank/DDBJ databases">
        <title>Erythrobacter zhengii sp.nov., a bacterium isolated from deep-sea sediment.</title>
        <authorList>
            <person name="Fang C."/>
            <person name="Wu Y.-H."/>
            <person name="Sun C."/>
            <person name="Wang H."/>
            <person name="Cheng H."/>
            <person name="Meng F.-X."/>
            <person name="Wang C.-S."/>
            <person name="Xu X.-W."/>
        </authorList>
    </citation>
    <scope>NUCLEOTIDE SEQUENCE [LARGE SCALE GENOMIC DNA]</scope>
    <source>
        <strain evidence="9 10">CCTCC AB 2015396</strain>
    </source>
</reference>
<evidence type="ECO:0000256" key="1">
    <source>
        <dbReference type="ARBA" id="ARBA00004442"/>
    </source>
</evidence>
<dbReference type="PANTHER" id="PTHR30026:SF22">
    <property type="entry name" value="OUTER MEMBRANE EFFLUX PROTEIN"/>
    <property type="match status" value="1"/>
</dbReference>
<keyword evidence="8" id="KW-0175">Coiled coil</keyword>
<dbReference type="GO" id="GO:0015288">
    <property type="term" value="F:porin activity"/>
    <property type="evidence" value="ECO:0007669"/>
    <property type="project" value="TreeGrafter"/>
</dbReference>
<feature type="coiled-coil region" evidence="8">
    <location>
        <begin position="221"/>
        <end position="248"/>
    </location>
</feature>
<keyword evidence="6" id="KW-0472">Membrane</keyword>
<keyword evidence="5" id="KW-0812">Transmembrane</keyword>